<keyword evidence="1" id="KW-1133">Transmembrane helix</keyword>
<evidence type="ECO:0000256" key="1">
    <source>
        <dbReference type="SAM" id="Phobius"/>
    </source>
</evidence>
<name>A0A1M5C197_9BACT</name>
<organism evidence="2 3">
    <name type="scientific">Cnuella takakiae</name>
    <dbReference type="NCBI Taxonomy" id="1302690"/>
    <lineage>
        <taxon>Bacteria</taxon>
        <taxon>Pseudomonadati</taxon>
        <taxon>Bacteroidota</taxon>
        <taxon>Chitinophagia</taxon>
        <taxon>Chitinophagales</taxon>
        <taxon>Chitinophagaceae</taxon>
        <taxon>Cnuella</taxon>
    </lineage>
</organism>
<reference evidence="2 3" key="1">
    <citation type="submission" date="2016-11" db="EMBL/GenBank/DDBJ databases">
        <authorList>
            <person name="Jaros S."/>
            <person name="Januszkiewicz K."/>
            <person name="Wedrychowicz H."/>
        </authorList>
    </citation>
    <scope>NUCLEOTIDE SEQUENCE [LARGE SCALE GENOMIC DNA]</scope>
    <source>
        <strain evidence="2 3">DSM 26897</strain>
    </source>
</reference>
<keyword evidence="3" id="KW-1185">Reference proteome</keyword>
<gene>
    <name evidence="2" type="ORF">SAMN05444008_108178</name>
</gene>
<evidence type="ECO:0000313" key="3">
    <source>
        <dbReference type="Proteomes" id="UP000184368"/>
    </source>
</evidence>
<protein>
    <submittedName>
        <fullName evidence="2">Uncharacterized protein</fullName>
    </submittedName>
</protein>
<keyword evidence="1" id="KW-0812">Transmembrane</keyword>
<sequence>MFSGAERGIFERAKALRKQQTPAKEILWSFYGKSYWAASSAGNILLVFTFWIFIAINFI</sequence>
<proteinExistence type="predicted"/>
<dbReference type="EMBL" id="FQUO01000008">
    <property type="protein sequence ID" value="SHF48222.1"/>
    <property type="molecule type" value="Genomic_DNA"/>
</dbReference>
<feature type="transmembrane region" description="Helical" evidence="1">
    <location>
        <begin position="35"/>
        <end position="58"/>
    </location>
</feature>
<accession>A0A1M5C197</accession>
<evidence type="ECO:0000313" key="2">
    <source>
        <dbReference type="EMBL" id="SHF48222.1"/>
    </source>
</evidence>
<dbReference type="AlphaFoldDB" id="A0A1M5C197"/>
<dbReference type="Proteomes" id="UP000184368">
    <property type="component" value="Unassembled WGS sequence"/>
</dbReference>
<keyword evidence="1" id="KW-0472">Membrane</keyword>